<keyword evidence="10" id="KW-1185">Reference proteome</keyword>
<protein>
    <submittedName>
        <fullName evidence="9">ABC transport system permease protein</fullName>
    </submittedName>
</protein>
<feature type="domain" description="ABC3 transporter permease C-terminal" evidence="7">
    <location>
        <begin position="300"/>
        <end position="418"/>
    </location>
</feature>
<keyword evidence="5 6" id="KW-0472">Membrane</keyword>
<dbReference type="Pfam" id="PF12704">
    <property type="entry name" value="MacB_PCD"/>
    <property type="match status" value="1"/>
</dbReference>
<name>A0ABX0X723_9BACT</name>
<keyword evidence="2" id="KW-1003">Cell membrane</keyword>
<feature type="transmembrane region" description="Helical" evidence="6">
    <location>
        <begin position="297"/>
        <end position="321"/>
    </location>
</feature>
<feature type="transmembrane region" description="Helical" evidence="6">
    <location>
        <begin position="393"/>
        <end position="412"/>
    </location>
</feature>
<proteinExistence type="predicted"/>
<dbReference type="Proteomes" id="UP000770785">
    <property type="component" value="Unassembled WGS sequence"/>
</dbReference>
<dbReference type="InterPro" id="IPR003838">
    <property type="entry name" value="ABC3_permease_C"/>
</dbReference>
<evidence type="ECO:0000256" key="6">
    <source>
        <dbReference type="SAM" id="Phobius"/>
    </source>
</evidence>
<accession>A0ABX0X723</accession>
<dbReference type="Pfam" id="PF02687">
    <property type="entry name" value="FtsX"/>
    <property type="match status" value="1"/>
</dbReference>
<keyword evidence="3 6" id="KW-0812">Transmembrane</keyword>
<dbReference type="EMBL" id="JAATJH010000001">
    <property type="protein sequence ID" value="NJC25001.1"/>
    <property type="molecule type" value="Genomic_DNA"/>
</dbReference>
<reference evidence="9 10" key="1">
    <citation type="submission" date="2020-03" db="EMBL/GenBank/DDBJ databases">
        <title>Genomic Encyclopedia of Type Strains, Phase IV (KMG-IV): sequencing the most valuable type-strain genomes for metagenomic binning, comparative biology and taxonomic classification.</title>
        <authorList>
            <person name="Goeker M."/>
        </authorList>
    </citation>
    <scope>NUCLEOTIDE SEQUENCE [LARGE SCALE GENOMIC DNA]</scope>
    <source>
        <strain evidence="9 10">DSM 105096</strain>
    </source>
</reference>
<dbReference type="InterPro" id="IPR051125">
    <property type="entry name" value="ABC-4/HrtB_transporter"/>
</dbReference>
<evidence type="ECO:0000313" key="9">
    <source>
        <dbReference type="EMBL" id="NJC25001.1"/>
    </source>
</evidence>
<feature type="domain" description="MacB-like periplasmic core" evidence="8">
    <location>
        <begin position="19"/>
        <end position="206"/>
    </location>
</feature>
<evidence type="ECO:0000256" key="3">
    <source>
        <dbReference type="ARBA" id="ARBA00022692"/>
    </source>
</evidence>
<evidence type="ECO:0000313" key="10">
    <source>
        <dbReference type="Proteomes" id="UP000770785"/>
    </source>
</evidence>
<sequence length="427" mass="46337">MNILSLAFRNLWYKPLTALLSVLLFALSIGLIALLLNLRAQADDQFDNNLAGINLVVGAKGSPLELVLNSMYHVGYPNGNIPLGKVKAFFNPQHPIVEAAVPLSLGDSYLGYRIVGTTADLIDWYGGVLVEGKAFAKDFEAVVGEEVARKNGLRIGSTFRSSHGIIDEGADRVEHDGEFVVTGVLAASGTVLDQIVLTTNQTYWHSHEAHDAEGGHAGHDHDHAAHDHDHDHAEVTTLMEEDPEKEITSILVRYKNPSSFQALSFPRNINENTDLLAANPAYEISEVRRQFDTGQRLLGVLVVAITIVSALSIFISLFTSLRERRYELALLRVLGAGRPRLFALIVAEGLIVAVIGYGLGILLAHAILTLLAADISGEFRYSLDAWRFLPEEFWLLAGAVLLGLVAAIIPAIQAARTDIGETLTGEG</sequence>
<feature type="transmembrane region" description="Helical" evidence="6">
    <location>
        <begin position="341"/>
        <end position="373"/>
    </location>
</feature>
<evidence type="ECO:0000259" key="8">
    <source>
        <dbReference type="Pfam" id="PF12704"/>
    </source>
</evidence>
<dbReference type="RefSeq" id="WP_168035780.1">
    <property type="nucleotide sequence ID" value="NZ_JAATJH010000001.1"/>
</dbReference>
<keyword evidence="4 6" id="KW-1133">Transmembrane helix</keyword>
<dbReference type="PANTHER" id="PTHR43738:SF2">
    <property type="entry name" value="ABC TRANSPORTER PERMEASE"/>
    <property type="match status" value="1"/>
</dbReference>
<evidence type="ECO:0000256" key="5">
    <source>
        <dbReference type="ARBA" id="ARBA00023136"/>
    </source>
</evidence>
<evidence type="ECO:0000256" key="2">
    <source>
        <dbReference type="ARBA" id="ARBA00022475"/>
    </source>
</evidence>
<evidence type="ECO:0000256" key="4">
    <source>
        <dbReference type="ARBA" id="ARBA00022989"/>
    </source>
</evidence>
<gene>
    <name evidence="9" type="ORF">GGR27_000482</name>
</gene>
<comment type="subcellular location">
    <subcellularLocation>
        <location evidence="1">Cell membrane</location>
        <topology evidence="1">Multi-pass membrane protein</topology>
    </subcellularLocation>
</comment>
<comment type="caution">
    <text evidence="9">The sequence shown here is derived from an EMBL/GenBank/DDBJ whole genome shotgun (WGS) entry which is preliminary data.</text>
</comment>
<dbReference type="PANTHER" id="PTHR43738">
    <property type="entry name" value="ABC TRANSPORTER, MEMBRANE PROTEIN"/>
    <property type="match status" value="1"/>
</dbReference>
<organism evidence="9 10">
    <name type="scientific">Neolewinella antarctica</name>
    <dbReference type="NCBI Taxonomy" id="442734"/>
    <lineage>
        <taxon>Bacteria</taxon>
        <taxon>Pseudomonadati</taxon>
        <taxon>Bacteroidota</taxon>
        <taxon>Saprospiria</taxon>
        <taxon>Saprospirales</taxon>
        <taxon>Lewinellaceae</taxon>
        <taxon>Neolewinella</taxon>
    </lineage>
</organism>
<dbReference type="InterPro" id="IPR025857">
    <property type="entry name" value="MacB_PCD"/>
</dbReference>
<evidence type="ECO:0000256" key="1">
    <source>
        <dbReference type="ARBA" id="ARBA00004651"/>
    </source>
</evidence>
<evidence type="ECO:0000259" key="7">
    <source>
        <dbReference type="Pfam" id="PF02687"/>
    </source>
</evidence>